<dbReference type="AlphaFoldDB" id="A0AAV6FJ36"/>
<dbReference type="EMBL" id="JADWDJ010000024">
    <property type="protein sequence ID" value="KAG5261080.1"/>
    <property type="molecule type" value="Genomic_DNA"/>
</dbReference>
<evidence type="ECO:0000313" key="2">
    <source>
        <dbReference type="Proteomes" id="UP000823561"/>
    </source>
</evidence>
<proteinExistence type="predicted"/>
<sequence length="52" mass="5721">MVQSSGLMLKRPRRTFFWPCLGGAYLPATPTLANSPMLSGLKQLNPSLTRSK</sequence>
<protein>
    <submittedName>
        <fullName evidence="1">Uncharacterized protein</fullName>
    </submittedName>
</protein>
<name>A0AAV6FJ36_9TELE</name>
<dbReference type="Proteomes" id="UP000823561">
    <property type="component" value="Chromosome 24"/>
</dbReference>
<reference evidence="1" key="1">
    <citation type="submission" date="2020-10" db="EMBL/GenBank/DDBJ databases">
        <title>Chromosome-scale genome assembly of the Allis shad, Alosa alosa.</title>
        <authorList>
            <person name="Margot Z."/>
            <person name="Christophe K."/>
            <person name="Cabau C."/>
            <person name="Louis A."/>
            <person name="Berthelot C."/>
            <person name="Parey E."/>
            <person name="Roest Crollius H."/>
            <person name="Montfort J."/>
            <person name="Robinson-Rechavi M."/>
            <person name="Bucao C."/>
            <person name="Bouchez O."/>
            <person name="Gislard M."/>
            <person name="Lluch J."/>
            <person name="Milhes M."/>
            <person name="Lampietro C."/>
            <person name="Lopez Roques C."/>
            <person name="Donnadieu C."/>
            <person name="Braasch I."/>
            <person name="Desvignes T."/>
            <person name="Postlethwait J."/>
            <person name="Bobe J."/>
            <person name="Guiguen Y."/>
        </authorList>
    </citation>
    <scope>NUCLEOTIDE SEQUENCE</scope>
    <source>
        <strain evidence="1">M-15738</strain>
        <tissue evidence="1">Blood</tissue>
    </source>
</reference>
<keyword evidence="2" id="KW-1185">Reference proteome</keyword>
<organism evidence="1 2">
    <name type="scientific">Alosa alosa</name>
    <name type="common">allis shad</name>
    <dbReference type="NCBI Taxonomy" id="278164"/>
    <lineage>
        <taxon>Eukaryota</taxon>
        <taxon>Metazoa</taxon>
        <taxon>Chordata</taxon>
        <taxon>Craniata</taxon>
        <taxon>Vertebrata</taxon>
        <taxon>Euteleostomi</taxon>
        <taxon>Actinopterygii</taxon>
        <taxon>Neopterygii</taxon>
        <taxon>Teleostei</taxon>
        <taxon>Clupei</taxon>
        <taxon>Clupeiformes</taxon>
        <taxon>Clupeoidei</taxon>
        <taxon>Clupeidae</taxon>
        <taxon>Alosa</taxon>
    </lineage>
</organism>
<gene>
    <name evidence="1" type="ORF">AALO_G00299800</name>
</gene>
<evidence type="ECO:0000313" key="1">
    <source>
        <dbReference type="EMBL" id="KAG5261080.1"/>
    </source>
</evidence>
<comment type="caution">
    <text evidence="1">The sequence shown here is derived from an EMBL/GenBank/DDBJ whole genome shotgun (WGS) entry which is preliminary data.</text>
</comment>
<accession>A0AAV6FJ36</accession>